<evidence type="ECO:0000256" key="1">
    <source>
        <dbReference type="SAM" id="MobiDB-lite"/>
    </source>
</evidence>
<dbReference type="RefSeq" id="WP_260899769.1">
    <property type="nucleotide sequence ID" value="NZ_JAOCZP010000001.1"/>
</dbReference>
<accession>A0ABT2LGW9</accession>
<evidence type="ECO:0000313" key="4">
    <source>
        <dbReference type="Proteomes" id="UP001320831"/>
    </source>
</evidence>
<feature type="signal peptide" evidence="2">
    <location>
        <begin position="1"/>
        <end position="23"/>
    </location>
</feature>
<dbReference type="EMBL" id="JAOCZP010000001">
    <property type="protein sequence ID" value="MCT7373449.1"/>
    <property type="molecule type" value="Genomic_DNA"/>
</dbReference>
<protein>
    <submittedName>
        <fullName evidence="3">DUF5330 domain-containing protein</fullName>
    </submittedName>
</protein>
<evidence type="ECO:0000313" key="3">
    <source>
        <dbReference type="EMBL" id="MCT7373449.1"/>
    </source>
</evidence>
<dbReference type="Proteomes" id="UP001320831">
    <property type="component" value="Unassembled WGS sequence"/>
</dbReference>
<keyword evidence="4" id="KW-1185">Reference proteome</keyword>
<name>A0ABT2LGW9_9HYPH</name>
<feature type="compositionally biased region" description="Acidic residues" evidence="1">
    <location>
        <begin position="87"/>
        <end position="99"/>
    </location>
</feature>
<dbReference type="Pfam" id="PF17264">
    <property type="entry name" value="DUF5330"/>
    <property type="match status" value="1"/>
</dbReference>
<gene>
    <name evidence="3" type="ORF">N5A92_00090</name>
</gene>
<comment type="caution">
    <text evidence="3">The sequence shown here is derived from an EMBL/GenBank/DDBJ whole genome shotgun (WGS) entry which is preliminary data.</text>
</comment>
<reference evidence="3 4" key="1">
    <citation type="submission" date="2022-09" db="EMBL/GenBank/DDBJ databases">
        <title>Chelativorans salina sp. nov., a novel slightly halophilic bacterium isolated from a saline lake sediment enrichment.</title>
        <authorList>
            <person name="Gao L."/>
            <person name="Fang B.-Z."/>
            <person name="Li W.-J."/>
        </authorList>
    </citation>
    <scope>NUCLEOTIDE SEQUENCE [LARGE SCALE GENOMIC DNA]</scope>
    <source>
        <strain evidence="3 4">EGI FJ00035</strain>
    </source>
</reference>
<evidence type="ECO:0000256" key="2">
    <source>
        <dbReference type="SAM" id="SignalP"/>
    </source>
</evidence>
<organism evidence="3 4">
    <name type="scientific">Chelativorans salis</name>
    <dbReference type="NCBI Taxonomy" id="2978478"/>
    <lineage>
        <taxon>Bacteria</taxon>
        <taxon>Pseudomonadati</taxon>
        <taxon>Pseudomonadota</taxon>
        <taxon>Alphaproteobacteria</taxon>
        <taxon>Hyphomicrobiales</taxon>
        <taxon>Phyllobacteriaceae</taxon>
        <taxon>Chelativorans</taxon>
    </lineage>
</organism>
<sequence>MGFLIRCAFWLSLVLLFIPFNTGQGPEAEQVGPLQALVAAREAVRDVAGICERQPDVCATAKTAVHTITARAKEGVRIAQDLIDDEAAPGTETVEEAAEEPQVAVTDSVAPAE</sequence>
<proteinExistence type="predicted"/>
<feature type="chain" id="PRO_5046153579" evidence="2">
    <location>
        <begin position="24"/>
        <end position="113"/>
    </location>
</feature>
<dbReference type="InterPro" id="IPR035220">
    <property type="entry name" value="DUF5330"/>
</dbReference>
<keyword evidence="2" id="KW-0732">Signal</keyword>
<feature type="region of interest" description="Disordered" evidence="1">
    <location>
        <begin position="87"/>
        <end position="113"/>
    </location>
</feature>